<proteinExistence type="predicted"/>
<dbReference type="Pfam" id="PF01551">
    <property type="entry name" value="Peptidase_M23"/>
    <property type="match status" value="1"/>
</dbReference>
<dbReference type="EMBL" id="JAOSHN010000002">
    <property type="protein sequence ID" value="MCU7377951.1"/>
    <property type="molecule type" value="Genomic_DNA"/>
</dbReference>
<dbReference type="SUPFAM" id="SSF51261">
    <property type="entry name" value="Duplicated hybrid motif"/>
    <property type="match status" value="1"/>
</dbReference>
<accession>A0A9J6QTK4</accession>
<comment type="caution">
    <text evidence="2">The sequence shown here is derived from an EMBL/GenBank/DDBJ whole genome shotgun (WGS) entry which is preliminary data.</text>
</comment>
<dbReference type="Gene3D" id="2.70.70.10">
    <property type="entry name" value="Glucose Permease (Domain IIA)"/>
    <property type="match status" value="1"/>
</dbReference>
<protein>
    <submittedName>
        <fullName evidence="2">M23 family metallopeptidase</fullName>
    </submittedName>
</protein>
<name>A0A9J6QTK4_9FIRM</name>
<feature type="domain" description="M23ase beta-sheet core" evidence="1">
    <location>
        <begin position="91"/>
        <end position="158"/>
    </location>
</feature>
<dbReference type="RefSeq" id="WP_148395225.1">
    <property type="nucleotide sequence ID" value="NZ_JAJAGH010000006.1"/>
</dbReference>
<organism evidence="2 3">
    <name type="scientific">Hominibacterium faecale</name>
    <dbReference type="NCBI Taxonomy" id="2839743"/>
    <lineage>
        <taxon>Bacteria</taxon>
        <taxon>Bacillati</taxon>
        <taxon>Bacillota</taxon>
        <taxon>Clostridia</taxon>
        <taxon>Peptostreptococcales</taxon>
        <taxon>Anaerovoracaceae</taxon>
        <taxon>Hominibacterium</taxon>
    </lineage>
</organism>
<dbReference type="CDD" id="cd12797">
    <property type="entry name" value="M23_peptidase"/>
    <property type="match status" value="1"/>
</dbReference>
<dbReference type="PANTHER" id="PTHR21666:SF270">
    <property type="entry name" value="MUREIN HYDROLASE ACTIVATOR ENVC"/>
    <property type="match status" value="1"/>
</dbReference>
<dbReference type="AlphaFoldDB" id="A0A9J6QTK4"/>
<dbReference type="InterPro" id="IPR011055">
    <property type="entry name" value="Dup_hybrid_motif"/>
</dbReference>
<keyword evidence="3" id="KW-1185">Reference proteome</keyword>
<dbReference type="GO" id="GO:0004222">
    <property type="term" value="F:metalloendopeptidase activity"/>
    <property type="evidence" value="ECO:0007669"/>
    <property type="project" value="TreeGrafter"/>
</dbReference>
<evidence type="ECO:0000313" key="2">
    <source>
        <dbReference type="EMBL" id="MCU7377951.1"/>
    </source>
</evidence>
<gene>
    <name evidence="2" type="ORF">OBO34_06240</name>
</gene>
<dbReference type="Proteomes" id="UP001065549">
    <property type="component" value="Unassembled WGS sequence"/>
</dbReference>
<evidence type="ECO:0000259" key="1">
    <source>
        <dbReference type="Pfam" id="PF01551"/>
    </source>
</evidence>
<sequence>MWKSKLLKQTGVCVIIVLALLLARSVNVPQLNRGSEAAIAYLSKNYTVSDAMTFAKNSITTIAKTPVTVTNAVLSTKDEGKYGKPADEAKEGETVSVYAVGAGTISAVGENEKIGKFIKINHGDEAESIYGNCASIYVKELDRVKKGQVIATFKKEGDTEFYYSFRNLD</sequence>
<evidence type="ECO:0000313" key="3">
    <source>
        <dbReference type="Proteomes" id="UP001065549"/>
    </source>
</evidence>
<dbReference type="InterPro" id="IPR016047">
    <property type="entry name" value="M23ase_b-sheet_dom"/>
</dbReference>
<dbReference type="PANTHER" id="PTHR21666">
    <property type="entry name" value="PEPTIDASE-RELATED"/>
    <property type="match status" value="1"/>
</dbReference>
<dbReference type="InterPro" id="IPR050570">
    <property type="entry name" value="Cell_wall_metabolism_enzyme"/>
</dbReference>
<reference evidence="2" key="1">
    <citation type="submission" date="2022-09" db="EMBL/GenBank/DDBJ databases">
        <title>Culturomic study of gut microbiota in children with autism spectrum disorder.</title>
        <authorList>
            <person name="Efimov B.A."/>
            <person name="Chaplin A.V."/>
            <person name="Sokolova S.R."/>
            <person name="Pikina A.P."/>
            <person name="Korzhanova M."/>
            <person name="Belova V."/>
            <person name="Korostin D."/>
        </authorList>
    </citation>
    <scope>NUCLEOTIDE SEQUENCE</scope>
    <source>
        <strain evidence="2">ASD5510</strain>
    </source>
</reference>